<evidence type="ECO:0000256" key="2">
    <source>
        <dbReference type="ARBA" id="ARBA00011955"/>
    </source>
</evidence>
<dbReference type="PANTHER" id="PTHR30040">
    <property type="entry name" value="THIAMINE BIOSYNTHESIS LIPOPROTEIN APBE"/>
    <property type="match status" value="1"/>
</dbReference>
<comment type="caution">
    <text evidence="12">The sequence shown here is derived from an EMBL/GenBank/DDBJ whole genome shotgun (WGS) entry which is preliminary data.</text>
</comment>
<keyword evidence="6 11" id="KW-0479">Metal-binding</keyword>
<keyword evidence="7 11" id="KW-0274">FAD</keyword>
<comment type="similarity">
    <text evidence="11">Belongs to the ApbE family.</text>
</comment>
<evidence type="ECO:0000256" key="5">
    <source>
        <dbReference type="ARBA" id="ARBA00022679"/>
    </source>
</evidence>
<dbReference type="Pfam" id="PF02424">
    <property type="entry name" value="ApbE"/>
    <property type="match status" value="1"/>
</dbReference>
<keyword evidence="8 11" id="KW-0460">Magnesium</keyword>
<keyword evidence="5 11" id="KW-0808">Transferase</keyword>
<evidence type="ECO:0000256" key="4">
    <source>
        <dbReference type="ARBA" id="ARBA00022630"/>
    </source>
</evidence>
<evidence type="ECO:0000256" key="6">
    <source>
        <dbReference type="ARBA" id="ARBA00022723"/>
    </source>
</evidence>
<dbReference type="PIRSF" id="PIRSF006268">
    <property type="entry name" value="ApbE"/>
    <property type="match status" value="1"/>
</dbReference>
<organism evidence="12 13">
    <name type="scientific">Ferviditalea candida</name>
    <dbReference type="NCBI Taxonomy" id="3108399"/>
    <lineage>
        <taxon>Bacteria</taxon>
        <taxon>Bacillati</taxon>
        <taxon>Bacillota</taxon>
        <taxon>Bacilli</taxon>
        <taxon>Bacillales</taxon>
        <taxon>Paenibacillaceae</taxon>
        <taxon>Ferviditalea</taxon>
    </lineage>
</organism>
<dbReference type="Proteomes" id="UP001310386">
    <property type="component" value="Unassembled WGS sequence"/>
</dbReference>
<comment type="cofactor">
    <cofactor evidence="1">
        <name>Mg(2+)</name>
        <dbReference type="ChEBI" id="CHEBI:18420"/>
    </cofactor>
</comment>
<evidence type="ECO:0000256" key="11">
    <source>
        <dbReference type="PIRNR" id="PIRNR006268"/>
    </source>
</evidence>
<dbReference type="EMBL" id="JAYJLD010000014">
    <property type="protein sequence ID" value="MEB3102193.1"/>
    <property type="molecule type" value="Genomic_DNA"/>
</dbReference>
<evidence type="ECO:0000256" key="1">
    <source>
        <dbReference type="ARBA" id="ARBA00001946"/>
    </source>
</evidence>
<dbReference type="RefSeq" id="WP_371754310.1">
    <property type="nucleotide sequence ID" value="NZ_JAYJLD010000014.1"/>
</dbReference>
<dbReference type="PANTHER" id="PTHR30040:SF2">
    <property type="entry name" value="FAD:PROTEIN FMN TRANSFERASE"/>
    <property type="match status" value="1"/>
</dbReference>
<evidence type="ECO:0000256" key="7">
    <source>
        <dbReference type="ARBA" id="ARBA00022827"/>
    </source>
</evidence>
<name>A0ABU5ZI59_9BACL</name>
<evidence type="ECO:0000313" key="12">
    <source>
        <dbReference type="EMBL" id="MEB3102193.1"/>
    </source>
</evidence>
<keyword evidence="13" id="KW-1185">Reference proteome</keyword>
<proteinExistence type="inferred from homology"/>
<keyword evidence="4 11" id="KW-0285">Flavoprotein</keyword>
<dbReference type="Gene3D" id="3.10.520.10">
    <property type="entry name" value="ApbE-like domains"/>
    <property type="match status" value="1"/>
</dbReference>
<dbReference type="EC" id="2.7.1.180" evidence="2 11"/>
<protein>
    <recommendedName>
        <fullName evidence="3 11">FAD:protein FMN transferase</fullName>
        <ecNumber evidence="2 11">2.7.1.180</ecNumber>
    </recommendedName>
    <alternativeName>
        <fullName evidence="9 11">Flavin transferase</fullName>
    </alternativeName>
</protein>
<evidence type="ECO:0000256" key="8">
    <source>
        <dbReference type="ARBA" id="ARBA00022842"/>
    </source>
</evidence>
<dbReference type="InterPro" id="IPR003374">
    <property type="entry name" value="ApbE-like_sf"/>
</dbReference>
<gene>
    <name evidence="12" type="ORF">VF724_11020</name>
</gene>
<evidence type="ECO:0000256" key="10">
    <source>
        <dbReference type="ARBA" id="ARBA00048540"/>
    </source>
</evidence>
<sequence length="323" mass="36194">MKQSAKGERYPGIEFRAMNSLMAVIGRTDTPLPYWQRPVIRWFEEVEQKASRFRPDSDLSRLNRWAPGEPCQVSPTLYRLLRKAWQLAVDTDYLFQPFVGSALKRLGYDRSFEEVLGAGSSPGANFVGEGSFHPIMEEDALQFDETAFTVTRRSEAELDLGGVGKGWSADGAASFMRREFGITSGLVDAGGDLRVWSDEDPWCIGIEHPEDEETEILQLWINDAGVATSNVLHRRWKQGGLIRHHILDGRTGLPAQSDVIQATVLAPRTCEAEVAAKIICMLGADEAVSWMETHFPHHGYVMVKTTGDMIMNQKLYDYAIKVV</sequence>
<dbReference type="GO" id="GO:0016740">
    <property type="term" value="F:transferase activity"/>
    <property type="evidence" value="ECO:0007669"/>
    <property type="project" value="UniProtKB-KW"/>
</dbReference>
<evidence type="ECO:0000256" key="9">
    <source>
        <dbReference type="ARBA" id="ARBA00031306"/>
    </source>
</evidence>
<dbReference type="SUPFAM" id="SSF143631">
    <property type="entry name" value="ApbE-like"/>
    <property type="match status" value="1"/>
</dbReference>
<dbReference type="InterPro" id="IPR024932">
    <property type="entry name" value="ApbE"/>
</dbReference>
<accession>A0ABU5ZI59</accession>
<evidence type="ECO:0000313" key="13">
    <source>
        <dbReference type="Proteomes" id="UP001310386"/>
    </source>
</evidence>
<comment type="catalytic activity">
    <reaction evidence="10 11">
        <text>L-threonyl-[protein] + FAD = FMN-L-threonyl-[protein] + AMP + H(+)</text>
        <dbReference type="Rhea" id="RHEA:36847"/>
        <dbReference type="Rhea" id="RHEA-COMP:11060"/>
        <dbReference type="Rhea" id="RHEA-COMP:11061"/>
        <dbReference type="ChEBI" id="CHEBI:15378"/>
        <dbReference type="ChEBI" id="CHEBI:30013"/>
        <dbReference type="ChEBI" id="CHEBI:57692"/>
        <dbReference type="ChEBI" id="CHEBI:74257"/>
        <dbReference type="ChEBI" id="CHEBI:456215"/>
        <dbReference type="EC" id="2.7.1.180"/>
    </reaction>
</comment>
<reference evidence="12" key="1">
    <citation type="submission" date="2023-12" db="EMBL/GenBank/DDBJ databases">
        <title>Fervidustalea candida gen. nov., sp. nov., a novel member of the family Paenibacillaceae isolated from a geothermal area.</title>
        <authorList>
            <person name="Li W.-J."/>
            <person name="Jiao J.-Y."/>
            <person name="Chen Y."/>
        </authorList>
    </citation>
    <scope>NUCLEOTIDE SEQUENCE</scope>
    <source>
        <strain evidence="12">SYSU GA230002</strain>
    </source>
</reference>
<evidence type="ECO:0000256" key="3">
    <source>
        <dbReference type="ARBA" id="ARBA00016337"/>
    </source>
</evidence>